<evidence type="ECO:0000313" key="16">
    <source>
        <dbReference type="Proteomes" id="UP000551823"/>
    </source>
</evidence>
<dbReference type="InterPro" id="IPR006935">
    <property type="entry name" value="Helicase/UvrB_N"/>
</dbReference>
<gene>
    <name evidence="15" type="primary">Fancm</name>
    <name evidence="15" type="ORF">NYCLEU_R09848</name>
</gene>
<dbReference type="Proteomes" id="UP000551823">
    <property type="component" value="Unassembled WGS sequence"/>
</dbReference>
<dbReference type="InterPro" id="IPR010994">
    <property type="entry name" value="RuvA_2-like"/>
</dbReference>
<evidence type="ECO:0000256" key="10">
    <source>
        <dbReference type="ARBA" id="ARBA00058282"/>
    </source>
</evidence>
<dbReference type="SMART" id="SM00490">
    <property type="entry name" value="HELICc"/>
    <property type="match status" value="1"/>
</dbReference>
<dbReference type="GO" id="GO:0035825">
    <property type="term" value="P:homologous recombination"/>
    <property type="evidence" value="ECO:0007669"/>
    <property type="project" value="UniProtKB-ARBA"/>
</dbReference>
<dbReference type="InterPro" id="IPR047418">
    <property type="entry name" value="XPF_nuclease_FANCM"/>
</dbReference>
<evidence type="ECO:0000256" key="11">
    <source>
        <dbReference type="ARBA" id="ARBA00083245"/>
    </source>
</evidence>
<feature type="compositionally biased region" description="Basic residues" evidence="12">
    <location>
        <begin position="1464"/>
        <end position="1473"/>
    </location>
</feature>
<dbReference type="GO" id="GO:0045003">
    <property type="term" value="P:double-strand break repair via synthesis-dependent strand annealing"/>
    <property type="evidence" value="ECO:0007669"/>
    <property type="project" value="TreeGrafter"/>
</dbReference>
<feature type="region of interest" description="Disordered" evidence="12">
    <location>
        <begin position="1374"/>
        <end position="1517"/>
    </location>
</feature>
<protein>
    <recommendedName>
        <fullName evidence="11">ATP-dependent RNA helicase FANCM</fullName>
    </recommendedName>
</protein>
<reference evidence="15 16" key="1">
    <citation type="submission" date="2019-09" db="EMBL/GenBank/DDBJ databases">
        <title>Bird 10,000 Genomes (B10K) Project - Family phase.</title>
        <authorList>
            <person name="Zhang G."/>
        </authorList>
    </citation>
    <scope>NUCLEOTIDE SEQUENCE [LARGE SCALE GENOMIC DNA]</scope>
    <source>
        <strain evidence="15">B10K-DU-005-01</strain>
    </source>
</reference>
<feature type="compositionally biased region" description="Basic and acidic residues" evidence="12">
    <location>
        <begin position="1704"/>
        <end position="1717"/>
    </location>
</feature>
<accession>A0A7L4CHY2</accession>
<dbReference type="InterPro" id="IPR001650">
    <property type="entry name" value="Helicase_C-like"/>
</dbReference>
<dbReference type="Pfam" id="PF00271">
    <property type="entry name" value="Helicase_C"/>
    <property type="match status" value="1"/>
</dbReference>
<keyword evidence="4" id="KW-0227">DNA damage</keyword>
<dbReference type="SMART" id="SM00891">
    <property type="entry name" value="ERCC4"/>
    <property type="match status" value="1"/>
</dbReference>
<comment type="function">
    <text evidence="10">DNA-dependent ATPase component of the Fanconi anemia (FA) core complex. Required for the normal activation of the FA pathway, leading to monoubiquitination of the FANCI-FANCD2 complex in response to DNA damage, cellular resistance to DNA cross-linking drugs, and prevention of chromosomal breakage. In complex with CENPS and CENPX, binds double-stranded DNA (dsDNA), fork-structured DNA (fsDNA) and Holliday junction substrates. Its ATP-dependent DNA branch migration activity can process branched DNA structures such as a movable replication fork. This activity is strongly stimulated in the presence of CENPS and CENPX. In complex with FAAP24, efficiently binds to single-strand DNA (ssDNA), splayed-arm DNA, and 3'-flap substrates. In vitro, on its own, strongly binds ssDNA oligomers and weakly fsDNA, but does not bind to dsDNA.</text>
</comment>
<dbReference type="Gene3D" id="3.40.50.300">
    <property type="entry name" value="P-loop containing nucleotide triphosphate hydrolases"/>
    <property type="match status" value="2"/>
</dbReference>
<dbReference type="InterPro" id="IPR006166">
    <property type="entry name" value="ERCC4_domain"/>
</dbReference>
<evidence type="ECO:0000256" key="4">
    <source>
        <dbReference type="ARBA" id="ARBA00022763"/>
    </source>
</evidence>
<evidence type="ECO:0000256" key="9">
    <source>
        <dbReference type="ARBA" id="ARBA00023242"/>
    </source>
</evidence>
<dbReference type="PANTHER" id="PTHR14025:SF20">
    <property type="entry name" value="FANCONI ANEMIA GROUP M PROTEIN"/>
    <property type="match status" value="1"/>
</dbReference>
<dbReference type="SMART" id="SM00487">
    <property type="entry name" value="DEXDc"/>
    <property type="match status" value="1"/>
</dbReference>
<feature type="compositionally biased region" description="Low complexity" evidence="12">
    <location>
        <begin position="1771"/>
        <end position="1789"/>
    </location>
</feature>
<evidence type="ECO:0000256" key="3">
    <source>
        <dbReference type="ARBA" id="ARBA00022741"/>
    </source>
</evidence>
<keyword evidence="3" id="KW-0547">Nucleotide-binding</keyword>
<dbReference type="InterPro" id="IPR027417">
    <property type="entry name" value="P-loop_NTPase"/>
</dbReference>
<feature type="compositionally biased region" description="Basic and acidic residues" evidence="12">
    <location>
        <begin position="801"/>
        <end position="812"/>
    </location>
</feature>
<evidence type="ECO:0000256" key="7">
    <source>
        <dbReference type="ARBA" id="ARBA00022840"/>
    </source>
</evidence>
<dbReference type="GO" id="GO:0009378">
    <property type="term" value="F:four-way junction helicase activity"/>
    <property type="evidence" value="ECO:0007669"/>
    <property type="project" value="TreeGrafter"/>
</dbReference>
<dbReference type="CDD" id="cd18801">
    <property type="entry name" value="SF2_C_FANCM_Hef"/>
    <property type="match status" value="1"/>
</dbReference>
<dbReference type="CDD" id="cd12091">
    <property type="entry name" value="FANCM_ID"/>
    <property type="match status" value="1"/>
</dbReference>
<organism evidence="15 16">
    <name type="scientific">Nyctiprogne leucopyga</name>
    <dbReference type="NCBI Taxonomy" id="382315"/>
    <lineage>
        <taxon>Eukaryota</taxon>
        <taxon>Metazoa</taxon>
        <taxon>Chordata</taxon>
        <taxon>Craniata</taxon>
        <taxon>Vertebrata</taxon>
        <taxon>Euteleostomi</taxon>
        <taxon>Archelosauria</taxon>
        <taxon>Archosauria</taxon>
        <taxon>Dinosauria</taxon>
        <taxon>Saurischia</taxon>
        <taxon>Theropoda</taxon>
        <taxon>Coelurosauria</taxon>
        <taxon>Aves</taxon>
        <taxon>Neognathae</taxon>
        <taxon>Neoaves</taxon>
        <taxon>Strisores</taxon>
        <taxon>Caprimulgiformes</taxon>
        <taxon>Caprimulgidae</taxon>
        <taxon>Chordeilinae</taxon>
        <taxon>Nyctiprogne</taxon>
    </lineage>
</organism>
<dbReference type="InterPro" id="IPR014001">
    <property type="entry name" value="Helicase_ATP-bd"/>
</dbReference>
<dbReference type="GO" id="GO:0043138">
    <property type="term" value="F:3'-5' DNA helicase activity"/>
    <property type="evidence" value="ECO:0007669"/>
    <property type="project" value="InterPro"/>
</dbReference>
<dbReference type="SUPFAM" id="SSF52540">
    <property type="entry name" value="P-loop containing nucleoside triphosphate hydrolases"/>
    <property type="match status" value="1"/>
</dbReference>
<feature type="region of interest" description="Disordered" evidence="12">
    <location>
        <begin position="1258"/>
        <end position="1350"/>
    </location>
</feature>
<dbReference type="GO" id="GO:0016787">
    <property type="term" value="F:hydrolase activity"/>
    <property type="evidence" value="ECO:0007669"/>
    <property type="project" value="UniProtKB-KW"/>
</dbReference>
<dbReference type="GO" id="GO:0005634">
    <property type="term" value="C:nucleus"/>
    <property type="evidence" value="ECO:0007669"/>
    <property type="project" value="UniProtKB-SubCell"/>
</dbReference>
<evidence type="ECO:0000256" key="2">
    <source>
        <dbReference type="ARBA" id="ARBA00009889"/>
    </source>
</evidence>
<feature type="domain" description="Helicase C-terminal" evidence="14">
    <location>
        <begin position="454"/>
        <end position="619"/>
    </location>
</feature>
<comment type="subcellular location">
    <subcellularLocation>
        <location evidence="1">Nucleus</location>
    </subcellularLocation>
</comment>
<dbReference type="InterPro" id="IPR039686">
    <property type="entry name" value="FANCM/Mph1-like_ID"/>
</dbReference>
<dbReference type="PROSITE" id="PS51192">
    <property type="entry name" value="HELICASE_ATP_BIND_1"/>
    <property type="match status" value="1"/>
</dbReference>
<dbReference type="InterPro" id="IPR031879">
    <property type="entry name" value="FANCM-MHF-bd"/>
</dbReference>
<keyword evidence="6" id="KW-0347">Helicase</keyword>
<dbReference type="SUPFAM" id="SSF52980">
    <property type="entry name" value="Restriction endonuclease-like"/>
    <property type="match status" value="1"/>
</dbReference>
<dbReference type="InterPro" id="IPR011335">
    <property type="entry name" value="Restrct_endonuc-II-like"/>
</dbReference>
<evidence type="ECO:0000256" key="5">
    <source>
        <dbReference type="ARBA" id="ARBA00022801"/>
    </source>
</evidence>
<keyword evidence="5" id="KW-0378">Hydrolase</keyword>
<keyword evidence="9" id="KW-0539">Nucleus</keyword>
<feature type="compositionally biased region" description="Polar residues" evidence="12">
    <location>
        <begin position="786"/>
        <end position="800"/>
    </location>
</feature>
<dbReference type="GO" id="GO:0005524">
    <property type="term" value="F:ATP binding"/>
    <property type="evidence" value="ECO:0007669"/>
    <property type="project" value="UniProtKB-KW"/>
</dbReference>
<dbReference type="Gene3D" id="1.10.150.20">
    <property type="entry name" value="5' to 3' exonuclease, C-terminal subdomain"/>
    <property type="match status" value="1"/>
</dbReference>
<evidence type="ECO:0000256" key="12">
    <source>
        <dbReference type="SAM" id="MobiDB-lite"/>
    </source>
</evidence>
<comment type="similarity">
    <text evidence="2">Belongs to the DEAD box helicase family. DEAH subfamily. FANCM sub-subfamily.</text>
</comment>
<feature type="region of interest" description="Disordered" evidence="12">
    <location>
        <begin position="786"/>
        <end position="822"/>
    </location>
</feature>
<feature type="compositionally biased region" description="Basic and acidic residues" evidence="12">
    <location>
        <begin position="1269"/>
        <end position="1302"/>
    </location>
</feature>
<feature type="domain" description="Helicase ATP-binding" evidence="13">
    <location>
        <begin position="95"/>
        <end position="247"/>
    </location>
</feature>
<dbReference type="PROSITE" id="PS51194">
    <property type="entry name" value="HELICASE_CTER"/>
    <property type="match status" value="1"/>
</dbReference>
<comment type="caution">
    <text evidence="15">The sequence shown here is derived from an EMBL/GenBank/DDBJ whole genome shotgun (WGS) entry which is preliminary data.</text>
</comment>
<feature type="region of interest" description="Disordered" evidence="12">
    <location>
        <begin position="1764"/>
        <end position="1793"/>
    </location>
</feature>
<dbReference type="EMBL" id="VZZU01002474">
    <property type="protein sequence ID" value="NXW48643.1"/>
    <property type="molecule type" value="Genomic_DNA"/>
</dbReference>
<proteinExistence type="inferred from homology"/>
<feature type="non-terminal residue" evidence="15">
    <location>
        <position position="2042"/>
    </location>
</feature>
<keyword evidence="7" id="KW-0067">ATP-binding</keyword>
<keyword evidence="16" id="KW-1185">Reference proteome</keyword>
<sequence length="2042" mass="227888">MSGGRQRTLPQAWRVTGGKAAAAAAEEEEAAVTDDDLVLAAAAAAADPSPVAAADPDPSPVAAADPSPVAGFSEAAGSIWIYPTNYPVRGYQVRMARAALLGNTLVCLPTGLGKTFVAAVVMYNFYRWFPSGKVLFLAPTKPLVAQQMEAWGTQALSRRELWNTKRVFFLTPQIMVNDLSRGTCPAVEIKCLVIDEAHKALGNHAYCQVVRELSKYTNQFRILALSATPGSDTKAVQQVISNLLIAQIELCAEDSPEIQPYSHERQVEKIVVPLGEELVEVQNAYIRVLETFAGRLIKIGVLARRDIASLTKYQIILARDQYRKNPSSQNMGVHQGIIEGDFALCISLYHGYELLLQMGLWSLFIYLCGIMDGSKGLTRTKNELGRNEDFMKLYQQLRDMFSETSLASANGNVYKSKTVFENKKGFIYSHPKLRKLEEIVIEHFKSWKKGCSAESTTSVDAVDTRVMIFSSFRDSVQEIAAMLSRLSPVVRVMMFVGHSTGKSTKGFTQKEQLEVVKRFRDGGYNTLVSTCVGEEGLDIGEVDLIICFDAQKSPIRLVQRMGRTGRRRQGRIVVILAQGREERTYNQSQSNKRSIHRAISGNKMLHFYQHSPRMIPEGINPKLHKMFITAEKYEPSNSRMLSKERRSSSLQHKSALFSCVTGQKQIHCRENWSLSPEEYEIWDRLYRIKESDGVKEPVLPRVQFETLENLEEKSKREEEAAHELSLSEWSIWQNHPFPTSLVDHSDRCYHFISVMEMIELMRHEQGDCSYELEIKPHLRIEDVNVQRNKSRLSMSSSTSDQKARSSRTEMAHKSKGKPFLPATNDNGSEFFSTFKITKTKTPKRTSGLNLEEPVLPTDINTSASDSARGFALVENTDQDSQKDEELEVTFDLNEFIDLCDNSESAVIHDSAAVKEHRTVDEACKSLMNHADSGYSSFTAEKSPVSSDFYLPESYVDSFALVRPSEEPSSLKQVFSHVKRLLSQSPPSLNKLCDFENVLRKEETIYPFQKVTSDSYSEKLRDKGFSASSEADCSLLLFENPELNVASELCASPSTCFTRTVTSSDTAGVKATEELHWNDSFDDSLFDNEEFPEIQKKTPTRNHSPTNNPSKKYFVQKDKEGLEINQKNVIIGKKSVHLFEDKDIYDTNTGSVSMSTKHSVRSDSGEGVVRPVAEEGSEWSPQELCCVNAGKTCTEQPKHSETPPTAMPGDGNVTEQFLDGDDDLYDCSQELFSVTFDLGFSIEECENEIFEEAINTNKSRKLNSPSGSHTDVKSPEDKKKLLKSSKLETSPKQDCKGLERRDISTLVPFQSRSMTDTEGTEDAASAGPFLKPGDRRMGSGSPEALASTPTSRKVMNIEAVKGIPMNVFSSAKEEIPEMPPTDKVNTSSHRQNFGNSAMDALDSPLGRTENLEDTILPSSRVFPAEGTSSESEEEIVFQRKNRKKKNVLASPDVKDESDLESPIRAVRKRRHSLHMVKVSSDDSVDFHRSSRRTNSSSAASNKNQRKSTKRQKLKSNFTHKNAARQFLDEEAELSQQDADCVSSDESIAAENELNSSLAQFLNDDEEVTQVLTECEMKGVYLKSVRSPALGNRYKMVHREFNSTAIFSQIPEQDQTYAEDSFCVGDEEEETGQKSESSEEELCVNFDLLNNESFTSGNKQYLTRRRKMLKQARVEEDCSVPGPKKKPSRIIVLSDSSGEETSEQPMKTDHFRAEEENARLPKSLPSASSAQHKKIPEEISVHQSAESKSEMLLSLKASVSEMLDFHPEHQGGSSLKKTSSSTSVPPRSASTNPSSAAALFSCDSLEKKPSLCVLVDSREISSGAEVISALKAAHGVKVQVCSLSSSDYIVSNRLAVERKFLSELLSSGNRNKVTQRIQRLQSMFERVCVIVEKDRVKTEETSRVFQRTQYYDAVLAALVQAGVWILFSSCQEETASLLKDLALVEQRKNAAIQVPTEVEGHQRDRLNFYLSIPNLSYLAALNLCHHFDSVKKLANSSPLAIAAGAQVSRQKAEEIYRYLHYGFDPQMLPENPSAKGRSNAATTS</sequence>
<dbReference type="GO" id="GO:0004518">
    <property type="term" value="F:nuclease activity"/>
    <property type="evidence" value="ECO:0007669"/>
    <property type="project" value="InterPro"/>
</dbReference>
<evidence type="ECO:0000256" key="1">
    <source>
        <dbReference type="ARBA" id="ARBA00004123"/>
    </source>
</evidence>
<dbReference type="CDD" id="cd18033">
    <property type="entry name" value="DEXDc_FANCM"/>
    <property type="match status" value="1"/>
</dbReference>
<feature type="compositionally biased region" description="Low complexity" evidence="12">
    <location>
        <begin position="1491"/>
        <end position="1501"/>
    </location>
</feature>
<dbReference type="InterPro" id="IPR044749">
    <property type="entry name" value="FANCM_DEXDc"/>
</dbReference>
<feature type="compositionally biased region" description="Basic residues" evidence="12">
    <location>
        <begin position="1502"/>
        <end position="1512"/>
    </location>
</feature>
<dbReference type="SUPFAM" id="SSF47781">
    <property type="entry name" value="RuvA domain 2-like"/>
    <property type="match status" value="1"/>
</dbReference>
<evidence type="ECO:0000313" key="15">
    <source>
        <dbReference type="EMBL" id="NXW48643.1"/>
    </source>
</evidence>
<evidence type="ECO:0000259" key="14">
    <source>
        <dbReference type="PROSITE" id="PS51194"/>
    </source>
</evidence>
<dbReference type="GO" id="GO:0036297">
    <property type="term" value="P:interstrand cross-link repair"/>
    <property type="evidence" value="ECO:0007669"/>
    <property type="project" value="TreeGrafter"/>
</dbReference>
<dbReference type="Gene3D" id="3.40.50.10130">
    <property type="match status" value="1"/>
</dbReference>
<evidence type="ECO:0000256" key="6">
    <source>
        <dbReference type="ARBA" id="ARBA00022806"/>
    </source>
</evidence>
<dbReference type="FunFam" id="3.40.50.300:FF:000861">
    <property type="entry name" value="Fanconi anemia, complementation group M"/>
    <property type="match status" value="1"/>
</dbReference>
<evidence type="ECO:0000256" key="8">
    <source>
        <dbReference type="ARBA" id="ARBA00023204"/>
    </source>
</evidence>
<name>A0A7L4CHY2_9AVES</name>
<feature type="compositionally biased region" description="Polar residues" evidence="12">
    <location>
        <begin position="1382"/>
        <end position="1394"/>
    </location>
</feature>
<dbReference type="GO" id="GO:0000400">
    <property type="term" value="F:four-way junction DNA binding"/>
    <property type="evidence" value="ECO:0007669"/>
    <property type="project" value="TreeGrafter"/>
</dbReference>
<feature type="non-terminal residue" evidence="15">
    <location>
        <position position="1"/>
    </location>
</feature>
<dbReference type="Pfam" id="PF16783">
    <property type="entry name" value="FANCM-MHF_bd"/>
    <property type="match status" value="1"/>
</dbReference>
<feature type="compositionally biased region" description="Polar residues" evidence="12">
    <location>
        <begin position="1306"/>
        <end position="1316"/>
    </location>
</feature>
<dbReference type="Pfam" id="PF02732">
    <property type="entry name" value="ERCC4"/>
    <property type="match status" value="1"/>
</dbReference>
<dbReference type="FunFam" id="1.20.1320.20:FF:000001">
    <property type="entry name" value="Fanconi anemia, complementation group M"/>
    <property type="match status" value="1"/>
</dbReference>
<dbReference type="Gene3D" id="1.20.1320.20">
    <property type="entry name" value="hef helicase domain"/>
    <property type="match status" value="1"/>
</dbReference>
<feature type="region of interest" description="Disordered" evidence="12">
    <location>
        <begin position="1671"/>
        <end position="1733"/>
    </location>
</feature>
<dbReference type="PANTHER" id="PTHR14025">
    <property type="entry name" value="FANCONI ANEMIA GROUP M FANCM FAMILY MEMBER"/>
    <property type="match status" value="1"/>
</dbReference>
<evidence type="ECO:0000259" key="13">
    <source>
        <dbReference type="PROSITE" id="PS51192"/>
    </source>
</evidence>
<keyword evidence="8" id="KW-0234">DNA repair</keyword>
<dbReference type="Pfam" id="PF04851">
    <property type="entry name" value="ResIII"/>
    <property type="match status" value="1"/>
</dbReference>
<dbReference type="CDD" id="cd20077">
    <property type="entry name" value="XPF_nuclease_FANCM"/>
    <property type="match status" value="1"/>
</dbReference>